<evidence type="ECO:0000256" key="8">
    <source>
        <dbReference type="ARBA" id="ARBA00023012"/>
    </source>
</evidence>
<keyword evidence="3" id="KW-0597">Phosphoprotein</keyword>
<dbReference type="SMART" id="SM00065">
    <property type="entry name" value="GAF"/>
    <property type="match status" value="1"/>
</dbReference>
<dbReference type="EC" id="2.7.13.3" evidence="2"/>
<dbReference type="CDD" id="cd16917">
    <property type="entry name" value="HATPase_UhpB-NarQ-NarX-like"/>
    <property type="match status" value="1"/>
</dbReference>
<keyword evidence="7" id="KW-0067">ATP-binding</keyword>
<dbReference type="InterPro" id="IPR003018">
    <property type="entry name" value="GAF"/>
</dbReference>
<dbReference type="RefSeq" id="WP_194447647.1">
    <property type="nucleotide sequence ID" value="NZ_CP063849.1"/>
</dbReference>
<dbReference type="GO" id="GO:0016020">
    <property type="term" value="C:membrane"/>
    <property type="evidence" value="ECO:0007669"/>
    <property type="project" value="InterPro"/>
</dbReference>
<evidence type="ECO:0000259" key="10">
    <source>
        <dbReference type="SMART" id="SM00065"/>
    </source>
</evidence>
<keyword evidence="13" id="KW-1185">Reference proteome</keyword>
<dbReference type="Pfam" id="PF02518">
    <property type="entry name" value="HATPase_c"/>
    <property type="match status" value="1"/>
</dbReference>
<keyword evidence="4" id="KW-0808">Transferase</keyword>
<evidence type="ECO:0000256" key="4">
    <source>
        <dbReference type="ARBA" id="ARBA00022679"/>
    </source>
</evidence>
<reference evidence="12 13" key="1">
    <citation type="submission" date="2020-10" db="EMBL/GenBank/DDBJ databases">
        <title>Complete genome sequence of Paludibaculum fermentans P105T, a facultatively anaerobic acidobacterium capable of dissimilatory Fe(III) reduction.</title>
        <authorList>
            <person name="Dedysh S.N."/>
            <person name="Beletsky A.V."/>
            <person name="Kulichevskaya I.S."/>
            <person name="Mardanov A.V."/>
            <person name="Ravin N.V."/>
        </authorList>
    </citation>
    <scope>NUCLEOTIDE SEQUENCE [LARGE SCALE GENOMIC DNA]</scope>
    <source>
        <strain evidence="12 13">P105</strain>
    </source>
</reference>
<dbReference type="SUPFAM" id="SSF55781">
    <property type="entry name" value="GAF domain-like"/>
    <property type="match status" value="1"/>
</dbReference>
<evidence type="ECO:0000256" key="1">
    <source>
        <dbReference type="ARBA" id="ARBA00000085"/>
    </source>
</evidence>
<dbReference type="KEGG" id="pfer:IRI77_24600"/>
<organism evidence="12 13">
    <name type="scientific">Paludibaculum fermentans</name>
    <dbReference type="NCBI Taxonomy" id="1473598"/>
    <lineage>
        <taxon>Bacteria</taxon>
        <taxon>Pseudomonadati</taxon>
        <taxon>Acidobacteriota</taxon>
        <taxon>Terriglobia</taxon>
        <taxon>Bryobacterales</taxon>
        <taxon>Bryobacteraceae</taxon>
        <taxon>Paludibaculum</taxon>
    </lineage>
</organism>
<keyword evidence="8" id="KW-0902">Two-component regulatory system</keyword>
<dbReference type="Gene3D" id="1.20.5.1930">
    <property type="match status" value="1"/>
</dbReference>
<dbReference type="PANTHER" id="PTHR24421:SF10">
    <property type="entry name" value="NITRATE_NITRITE SENSOR PROTEIN NARQ"/>
    <property type="match status" value="1"/>
</dbReference>
<dbReference type="Proteomes" id="UP000593892">
    <property type="component" value="Chromosome"/>
</dbReference>
<dbReference type="SMART" id="SM00387">
    <property type="entry name" value="HATPase_c"/>
    <property type="match status" value="1"/>
</dbReference>
<feature type="domain" description="Histidine kinase/HSP90-like ATPase" evidence="11">
    <location>
        <begin position="434"/>
        <end position="557"/>
    </location>
</feature>
<dbReference type="GO" id="GO:0046983">
    <property type="term" value="F:protein dimerization activity"/>
    <property type="evidence" value="ECO:0007669"/>
    <property type="project" value="InterPro"/>
</dbReference>
<feature type="coiled-coil region" evidence="9">
    <location>
        <begin position="302"/>
        <end position="332"/>
    </location>
</feature>
<evidence type="ECO:0000256" key="5">
    <source>
        <dbReference type="ARBA" id="ARBA00022741"/>
    </source>
</evidence>
<dbReference type="AlphaFoldDB" id="A0A7S7NLV5"/>
<evidence type="ECO:0000259" key="11">
    <source>
        <dbReference type="SMART" id="SM00387"/>
    </source>
</evidence>
<feature type="domain" description="GAF" evidence="10">
    <location>
        <begin position="170"/>
        <end position="310"/>
    </location>
</feature>
<dbReference type="EMBL" id="CP063849">
    <property type="protein sequence ID" value="QOY85978.1"/>
    <property type="molecule type" value="Genomic_DNA"/>
</dbReference>
<dbReference type="InterPro" id="IPR003594">
    <property type="entry name" value="HATPase_dom"/>
</dbReference>
<dbReference type="InterPro" id="IPR029016">
    <property type="entry name" value="GAF-like_dom_sf"/>
</dbReference>
<dbReference type="InterPro" id="IPR011712">
    <property type="entry name" value="Sig_transdc_His_kin_sub3_dim/P"/>
</dbReference>
<dbReference type="Pfam" id="PF01590">
    <property type="entry name" value="GAF"/>
    <property type="match status" value="1"/>
</dbReference>
<dbReference type="PANTHER" id="PTHR24421">
    <property type="entry name" value="NITRATE/NITRITE SENSOR PROTEIN NARX-RELATED"/>
    <property type="match status" value="1"/>
</dbReference>
<comment type="catalytic activity">
    <reaction evidence="1">
        <text>ATP + protein L-histidine = ADP + protein N-phospho-L-histidine.</text>
        <dbReference type="EC" id="2.7.13.3"/>
    </reaction>
</comment>
<dbReference type="Gene3D" id="3.30.450.40">
    <property type="match status" value="1"/>
</dbReference>
<keyword evidence="5" id="KW-0547">Nucleotide-binding</keyword>
<dbReference type="SUPFAM" id="SSF55874">
    <property type="entry name" value="ATPase domain of HSP90 chaperone/DNA topoisomerase II/histidine kinase"/>
    <property type="match status" value="1"/>
</dbReference>
<sequence>MKAVEHPEVLAEAAAGLSHQLQAHLQWMAELLAPHLAGLERKFLVQLKKQKLDPSQRESLASITPGAAAQCLAAGEPLSRFLEKVQYRGRRLAKLGLTPSSVVSALGEYDKLLSAELQKRCADQAANLGWVRNQLHFLVILSLNSAFYQVREGESQAFYELFRVEVESRTLDEMLPRFLAALLTYTGADEGRLYLLEDGQESWISRGTLPGEPQIVSLCTTPKVRRDLARPRCIEIGTDTKPMVLDKKWHRSFHTCWSVPLRADGKLRGVLQFAFRKSYEWMPREVELLSAAAERCWLAAEKARLLEDLARREEQVRRLAEHMVEVEESERRRISRELHDEAGQSLLCVRLQLEMIEQELPPEFEPWRKRMGEVREMTEHTIIEIRRLIAALSPAILDQMGLAPALRQLIGRFRNLHSAEVRLQLPRRLDLPKKMSIILYRLVQEIFNNIAKYSLATRVNLSVDSADGCLRMQVEDDGIGFDVEEAFSRRDCFGLSGLRERVALLGGALEVRSLRKAKTAESAGWSDLNQRREKAHSGRIGIDRSGTMIRVVLPLPPRNDGAERSKRTVQVG</sequence>
<keyword evidence="6 12" id="KW-0418">Kinase</keyword>
<evidence type="ECO:0000313" key="13">
    <source>
        <dbReference type="Proteomes" id="UP000593892"/>
    </source>
</evidence>
<evidence type="ECO:0000256" key="7">
    <source>
        <dbReference type="ARBA" id="ARBA00022840"/>
    </source>
</evidence>
<evidence type="ECO:0000256" key="9">
    <source>
        <dbReference type="SAM" id="Coils"/>
    </source>
</evidence>
<accession>A0A7S7NLV5</accession>
<proteinExistence type="predicted"/>
<dbReference type="Gene3D" id="3.30.565.10">
    <property type="entry name" value="Histidine kinase-like ATPase, C-terminal domain"/>
    <property type="match status" value="1"/>
</dbReference>
<keyword evidence="9" id="KW-0175">Coiled coil</keyword>
<dbReference type="InterPro" id="IPR036890">
    <property type="entry name" value="HATPase_C_sf"/>
</dbReference>
<evidence type="ECO:0000313" key="12">
    <source>
        <dbReference type="EMBL" id="QOY85978.1"/>
    </source>
</evidence>
<evidence type="ECO:0000256" key="6">
    <source>
        <dbReference type="ARBA" id="ARBA00022777"/>
    </source>
</evidence>
<name>A0A7S7NLV5_PALFE</name>
<protein>
    <recommendedName>
        <fullName evidence="2">histidine kinase</fullName>
        <ecNumber evidence="2">2.7.13.3</ecNumber>
    </recommendedName>
</protein>
<dbReference type="Pfam" id="PF07730">
    <property type="entry name" value="HisKA_3"/>
    <property type="match status" value="1"/>
</dbReference>
<gene>
    <name evidence="12" type="ORF">IRI77_24600</name>
</gene>
<dbReference type="GO" id="GO:0005524">
    <property type="term" value="F:ATP binding"/>
    <property type="evidence" value="ECO:0007669"/>
    <property type="project" value="UniProtKB-KW"/>
</dbReference>
<dbReference type="InterPro" id="IPR050482">
    <property type="entry name" value="Sensor_HK_TwoCompSys"/>
</dbReference>
<dbReference type="GO" id="GO:0000155">
    <property type="term" value="F:phosphorelay sensor kinase activity"/>
    <property type="evidence" value="ECO:0007669"/>
    <property type="project" value="InterPro"/>
</dbReference>
<evidence type="ECO:0000256" key="3">
    <source>
        <dbReference type="ARBA" id="ARBA00022553"/>
    </source>
</evidence>
<evidence type="ECO:0000256" key="2">
    <source>
        <dbReference type="ARBA" id="ARBA00012438"/>
    </source>
</evidence>